<protein>
    <submittedName>
        <fullName evidence="1">Uncharacterized protein</fullName>
    </submittedName>
</protein>
<reference evidence="1" key="1">
    <citation type="submission" date="2020-05" db="EMBL/GenBank/DDBJ databases">
        <authorList>
            <person name="Chiriac C."/>
            <person name="Salcher M."/>
            <person name="Ghai R."/>
            <person name="Kavagutti S V."/>
        </authorList>
    </citation>
    <scope>NUCLEOTIDE SEQUENCE</scope>
</reference>
<gene>
    <name evidence="1" type="ORF">UFOVP213_25</name>
</gene>
<sequence>MKQSKILTEVIEDLQNREKKGIETYGTTLDRKDLTTSQWLVHLREELQDAILYLKKLEEIQNDKVY</sequence>
<evidence type="ECO:0000313" key="1">
    <source>
        <dbReference type="EMBL" id="CAB5218521.1"/>
    </source>
</evidence>
<proteinExistence type="predicted"/>
<organism evidence="1">
    <name type="scientific">uncultured Caudovirales phage</name>
    <dbReference type="NCBI Taxonomy" id="2100421"/>
    <lineage>
        <taxon>Viruses</taxon>
        <taxon>Duplodnaviria</taxon>
        <taxon>Heunggongvirae</taxon>
        <taxon>Uroviricota</taxon>
        <taxon>Caudoviricetes</taxon>
        <taxon>Peduoviridae</taxon>
        <taxon>Maltschvirus</taxon>
        <taxon>Maltschvirus maltsch</taxon>
    </lineage>
</organism>
<dbReference type="EMBL" id="LR798258">
    <property type="protein sequence ID" value="CAB5218521.1"/>
    <property type="molecule type" value="Genomic_DNA"/>
</dbReference>
<accession>A0A6J7WKF2</accession>
<name>A0A6J7WKF2_9CAUD</name>